<evidence type="ECO:0000259" key="11">
    <source>
        <dbReference type="Pfam" id="PF00370"/>
    </source>
</evidence>
<evidence type="ECO:0000256" key="1">
    <source>
        <dbReference type="ARBA" id="ARBA00009156"/>
    </source>
</evidence>
<dbReference type="SUPFAM" id="SSF53067">
    <property type="entry name" value="Actin-like ATPase domain"/>
    <property type="match status" value="2"/>
</dbReference>
<dbReference type="EMBL" id="JAWJZY010000001">
    <property type="protein sequence ID" value="MEE8657823.1"/>
    <property type="molecule type" value="Genomic_DNA"/>
</dbReference>
<evidence type="ECO:0000256" key="7">
    <source>
        <dbReference type="ARBA" id="ARBA00023277"/>
    </source>
</evidence>
<keyword evidence="5 8" id="KW-0418">Kinase</keyword>
<dbReference type="RefSeq" id="WP_394818807.1">
    <property type="nucleotide sequence ID" value="NZ_JAWJZY010000001.1"/>
</dbReference>
<keyword evidence="4 8" id="KW-0547">Nucleotide-binding</keyword>
<dbReference type="InterPro" id="IPR018483">
    <property type="entry name" value="Carb_kinase_FGGY_CS"/>
</dbReference>
<dbReference type="CDD" id="cd07808">
    <property type="entry name" value="ASKHA_NBD_FGGY_EcXK-like"/>
    <property type="match status" value="1"/>
</dbReference>
<evidence type="ECO:0000256" key="9">
    <source>
        <dbReference type="RuleBase" id="RU003733"/>
    </source>
</evidence>
<keyword evidence="6 8" id="KW-0067">ATP-binding</keyword>
<name>A0ABU7U0T6_9PROT</name>
<keyword evidence="2 8" id="KW-0859">Xylose metabolism</keyword>
<dbReference type="Pfam" id="PF02782">
    <property type="entry name" value="FGGY_C"/>
    <property type="match status" value="1"/>
</dbReference>
<dbReference type="InterPro" id="IPR000577">
    <property type="entry name" value="Carb_kinase_FGGY"/>
</dbReference>
<dbReference type="HAMAP" id="MF_02220">
    <property type="entry name" value="XylB"/>
    <property type="match status" value="1"/>
</dbReference>
<feature type="domain" description="Carbohydrate kinase FGGY C-terminal" evidence="12">
    <location>
        <begin position="254"/>
        <end position="438"/>
    </location>
</feature>
<organism evidence="13 14">
    <name type="scientific">Sorlinia euscelidii</name>
    <dbReference type="NCBI Taxonomy" id="3081148"/>
    <lineage>
        <taxon>Bacteria</taxon>
        <taxon>Pseudomonadati</taxon>
        <taxon>Pseudomonadota</taxon>
        <taxon>Alphaproteobacteria</taxon>
        <taxon>Acetobacterales</taxon>
        <taxon>Acetobacteraceae</taxon>
        <taxon>Sorlinia</taxon>
    </lineage>
</organism>
<comment type="function">
    <text evidence="8">Catalyzes the phosphorylation of D-xylulose to D-xylulose 5-phosphate.</text>
</comment>
<dbReference type="Gene3D" id="3.30.420.40">
    <property type="match status" value="2"/>
</dbReference>
<comment type="caution">
    <text evidence="13">The sequence shown here is derived from an EMBL/GenBank/DDBJ whole genome shotgun (WGS) entry which is preliminary data.</text>
</comment>
<dbReference type="InterPro" id="IPR006000">
    <property type="entry name" value="Xylulokinase"/>
</dbReference>
<evidence type="ECO:0000256" key="3">
    <source>
        <dbReference type="ARBA" id="ARBA00022679"/>
    </source>
</evidence>
<dbReference type="GO" id="GO:0016301">
    <property type="term" value="F:kinase activity"/>
    <property type="evidence" value="ECO:0007669"/>
    <property type="project" value="UniProtKB-KW"/>
</dbReference>
<dbReference type="Proteomes" id="UP001312908">
    <property type="component" value="Unassembled WGS sequence"/>
</dbReference>
<protein>
    <recommendedName>
        <fullName evidence="8 10">Xylulose kinase</fullName>
        <shortName evidence="8 10">Xylulokinase</shortName>
        <ecNumber evidence="8 10">2.7.1.17</ecNumber>
    </recommendedName>
</protein>
<evidence type="ECO:0000259" key="12">
    <source>
        <dbReference type="Pfam" id="PF02782"/>
    </source>
</evidence>
<evidence type="ECO:0000256" key="10">
    <source>
        <dbReference type="RuleBase" id="RU364073"/>
    </source>
</evidence>
<feature type="site" description="Important for activity" evidence="8">
    <location>
        <position position="6"/>
    </location>
</feature>
<sequence length="492" mass="54177">MYIGIDAGTSGIKLLLLDRDQRVVASRTEKLEAQSPHRGWSEQDPDAWWQALCRILDDLKRERPKELEKLRGLGLSGQQHGAVLLDAANHVLRPCILWNDTRAQAECEIFEARFPASRRVTGNRAAAGFTAPKLLWVRRHEPDIFRQVRKILLPKAWLRFKLCGEMIEDVSDASGTLWLDVEHRNWSPEALAACGLNLDAMPRLVEGSAPTCYLKKSLATRWGMRDTVILAGGAGDNAAAAIGLGAIEDGDSFISLGTSGVIWRTTRDFRPETGSGLHAFCHAVPNRWHQMGVTLSAASSLRWWAEITGMSEAALLDEVPLQISRPARPLFLPYLSGERTPHGDDLIRGSFLGVDRAVKRAEMTQSVLEGVAFSLRDAARGLGIEKGEVSRAMVVGGGSKSPKWVSIIASVTNMALSCLKDGDYGGAFGAARLARMAAGDGEIADICSKPKIAHQYLPNPALRQLYDEKFALYRQSYPLLRKWAETEHHLTK</sequence>
<keyword evidence="3 8" id="KW-0808">Transferase</keyword>
<dbReference type="PANTHER" id="PTHR43095">
    <property type="entry name" value="SUGAR KINASE"/>
    <property type="match status" value="1"/>
</dbReference>
<dbReference type="PROSITE" id="PS00445">
    <property type="entry name" value="FGGY_KINASES_2"/>
    <property type="match status" value="1"/>
</dbReference>
<reference evidence="13 14" key="1">
    <citation type="submission" date="2023-10" db="EMBL/GenBank/DDBJ databases">
        <title>Sorlinia euscelidii gen. nov., sp. nov., an acetic acid bacteria isolated from the gut of Euscelidius variegatus emitter.</title>
        <authorList>
            <person name="Michoud G."/>
            <person name="Marasco R."/>
            <person name="Seferji K."/>
            <person name="Gonella E."/>
            <person name="Garuglieri E."/>
            <person name="Alma A."/>
            <person name="Mapelli F."/>
            <person name="Borin S."/>
            <person name="Daffonchio D."/>
            <person name="Crotti E."/>
        </authorList>
    </citation>
    <scope>NUCLEOTIDE SEQUENCE [LARGE SCALE GENOMIC DNA]</scope>
    <source>
        <strain evidence="13 14">EV16P</strain>
    </source>
</reference>
<accession>A0ABU7U0T6</accession>
<evidence type="ECO:0000256" key="6">
    <source>
        <dbReference type="ARBA" id="ARBA00022840"/>
    </source>
</evidence>
<comment type="catalytic activity">
    <reaction evidence="8 10">
        <text>D-xylulose + ATP = D-xylulose 5-phosphate + ADP + H(+)</text>
        <dbReference type="Rhea" id="RHEA:10964"/>
        <dbReference type="ChEBI" id="CHEBI:15378"/>
        <dbReference type="ChEBI" id="CHEBI:17140"/>
        <dbReference type="ChEBI" id="CHEBI:30616"/>
        <dbReference type="ChEBI" id="CHEBI:57737"/>
        <dbReference type="ChEBI" id="CHEBI:456216"/>
        <dbReference type="EC" id="2.7.1.17"/>
    </reaction>
</comment>
<dbReference type="InterPro" id="IPR018485">
    <property type="entry name" value="FGGY_C"/>
</dbReference>
<dbReference type="InterPro" id="IPR043129">
    <property type="entry name" value="ATPase_NBD"/>
</dbReference>
<evidence type="ECO:0000256" key="5">
    <source>
        <dbReference type="ARBA" id="ARBA00022777"/>
    </source>
</evidence>
<evidence type="ECO:0000313" key="13">
    <source>
        <dbReference type="EMBL" id="MEE8657823.1"/>
    </source>
</evidence>
<feature type="active site" description="Proton acceptor" evidence="8">
    <location>
        <position position="236"/>
    </location>
</feature>
<feature type="binding site" evidence="8">
    <location>
        <begin position="79"/>
        <end position="80"/>
    </location>
    <ligand>
        <name>substrate</name>
    </ligand>
</feature>
<proteinExistence type="inferred from homology"/>
<evidence type="ECO:0000256" key="2">
    <source>
        <dbReference type="ARBA" id="ARBA00022629"/>
    </source>
</evidence>
<keyword evidence="14" id="KW-1185">Reference proteome</keyword>
<feature type="domain" description="Carbohydrate kinase FGGY N-terminal" evidence="11">
    <location>
        <begin position="1"/>
        <end position="243"/>
    </location>
</feature>
<dbReference type="Pfam" id="PF00370">
    <property type="entry name" value="FGGY_N"/>
    <property type="match status" value="1"/>
</dbReference>
<evidence type="ECO:0000256" key="4">
    <source>
        <dbReference type="ARBA" id="ARBA00022741"/>
    </source>
</evidence>
<dbReference type="EC" id="2.7.1.17" evidence="8 10"/>
<evidence type="ECO:0000256" key="8">
    <source>
        <dbReference type="HAMAP-Rule" id="MF_02220"/>
    </source>
</evidence>
<dbReference type="PIRSF" id="PIRSF000538">
    <property type="entry name" value="GlpK"/>
    <property type="match status" value="1"/>
</dbReference>
<comment type="similarity">
    <text evidence="1 8 9">Belongs to the FGGY kinase family.</text>
</comment>
<dbReference type="PANTHER" id="PTHR43095:SF6">
    <property type="entry name" value="XYLULOSE KINASE"/>
    <property type="match status" value="1"/>
</dbReference>
<evidence type="ECO:0000313" key="14">
    <source>
        <dbReference type="Proteomes" id="UP001312908"/>
    </source>
</evidence>
<keyword evidence="7 8" id="KW-0119">Carbohydrate metabolism</keyword>
<gene>
    <name evidence="8 10" type="primary">xylB</name>
    <name evidence="13" type="ORF">DOFOFD_02185</name>
</gene>
<dbReference type="InterPro" id="IPR050406">
    <property type="entry name" value="FGGY_Carb_Kinase"/>
</dbReference>
<dbReference type="PROSITE" id="PS00933">
    <property type="entry name" value="FGGY_KINASES_1"/>
    <property type="match status" value="1"/>
</dbReference>
<dbReference type="NCBIfam" id="TIGR01312">
    <property type="entry name" value="XylB"/>
    <property type="match status" value="1"/>
</dbReference>
<dbReference type="InterPro" id="IPR018484">
    <property type="entry name" value="FGGY_N"/>
</dbReference>